<dbReference type="VEuPathDB" id="FungiDB:PADG_03447"/>
<organism evidence="1 2">
    <name type="scientific">Paracoccidioides brasiliensis (strain Pb18)</name>
    <dbReference type="NCBI Taxonomy" id="502780"/>
    <lineage>
        <taxon>Eukaryota</taxon>
        <taxon>Fungi</taxon>
        <taxon>Dikarya</taxon>
        <taxon>Ascomycota</taxon>
        <taxon>Pezizomycotina</taxon>
        <taxon>Eurotiomycetes</taxon>
        <taxon>Eurotiomycetidae</taxon>
        <taxon>Onygenales</taxon>
        <taxon>Ajellomycetaceae</taxon>
        <taxon>Paracoccidioides</taxon>
    </lineage>
</organism>
<evidence type="ECO:0000313" key="1">
    <source>
        <dbReference type="EMBL" id="EEH47349.2"/>
    </source>
</evidence>
<gene>
    <name evidence="1" type="ORF">PADG_03447</name>
</gene>
<dbReference type="HOGENOM" id="CLU_2794634_0_0_1"/>
<name>C1G577_PARBD</name>
<accession>C1G577</accession>
<dbReference type="Proteomes" id="UP000001628">
    <property type="component" value="Unassembled WGS sequence"/>
</dbReference>
<evidence type="ECO:0000313" key="2">
    <source>
        <dbReference type="Proteomes" id="UP000001628"/>
    </source>
</evidence>
<proteinExistence type="predicted"/>
<dbReference type="KEGG" id="pbn:PADG_03447"/>
<dbReference type="AlphaFoldDB" id="C1G577"/>
<dbReference type="RefSeq" id="XP_010758407.1">
    <property type="nucleotide sequence ID" value="XM_010760105.1"/>
</dbReference>
<reference evidence="1 2" key="1">
    <citation type="journal article" date="2011" name="PLoS Genet.">
        <title>Comparative genomic analysis of human fungal pathogens causing paracoccidioidomycosis.</title>
        <authorList>
            <person name="Desjardins C.A."/>
            <person name="Champion M.D."/>
            <person name="Holder J.W."/>
            <person name="Muszewska A."/>
            <person name="Goldberg J."/>
            <person name="Bailao A.M."/>
            <person name="Brigido M.M."/>
            <person name="Ferreira M.E."/>
            <person name="Garcia A.M."/>
            <person name="Grynberg M."/>
            <person name="Gujja S."/>
            <person name="Heiman D.I."/>
            <person name="Henn M.R."/>
            <person name="Kodira C.D."/>
            <person name="Leon-Narvaez H."/>
            <person name="Longo L.V."/>
            <person name="Ma L.J."/>
            <person name="Malavazi I."/>
            <person name="Matsuo A.L."/>
            <person name="Morais F.V."/>
            <person name="Pereira M."/>
            <person name="Rodriguez-Brito S."/>
            <person name="Sakthikumar S."/>
            <person name="Salem-Izacc S.M."/>
            <person name="Sykes S.M."/>
            <person name="Teixeira M.M."/>
            <person name="Vallejo M.C."/>
            <person name="Walter M.E."/>
            <person name="Yandava C."/>
            <person name="Young S."/>
            <person name="Zeng Q."/>
            <person name="Zucker J."/>
            <person name="Felipe M.S."/>
            <person name="Goldman G.H."/>
            <person name="Haas B.J."/>
            <person name="McEwen J.G."/>
            <person name="Nino-Vega G."/>
            <person name="Puccia R."/>
            <person name="San-Blas G."/>
            <person name="Soares C.M."/>
            <person name="Birren B.W."/>
            <person name="Cuomo C.A."/>
        </authorList>
    </citation>
    <scope>NUCLEOTIDE SEQUENCE [LARGE SCALE GENOMIC DNA]</scope>
    <source>
        <strain evidence="1 2">Pb18</strain>
    </source>
</reference>
<sequence>MSTLVVPSVFWHSSEGSSTQIVSSSSSRFFRRVLLQGKDILKPVPALRQEKWITDPQRPQFASLDRHG</sequence>
<dbReference type="EMBL" id="KN275959">
    <property type="protein sequence ID" value="EEH47349.2"/>
    <property type="molecule type" value="Genomic_DNA"/>
</dbReference>
<dbReference type="InParanoid" id="C1G577"/>
<protein>
    <submittedName>
        <fullName evidence="1">Uncharacterized protein</fullName>
    </submittedName>
</protein>
<dbReference type="GeneID" id="22582749"/>
<keyword evidence="2" id="KW-1185">Reference proteome</keyword>